<dbReference type="AlphaFoldDB" id="A0A9P4S590"/>
<dbReference type="EMBL" id="MU006110">
    <property type="protein sequence ID" value="KAF2835263.1"/>
    <property type="molecule type" value="Genomic_DNA"/>
</dbReference>
<keyword evidence="2" id="KW-1185">Reference proteome</keyword>
<evidence type="ECO:0000313" key="1">
    <source>
        <dbReference type="EMBL" id="KAF2835263.1"/>
    </source>
</evidence>
<comment type="caution">
    <text evidence="1">The sequence shown here is derived from an EMBL/GenBank/DDBJ whole genome shotgun (WGS) entry which is preliminary data.</text>
</comment>
<dbReference type="PROSITE" id="PS51257">
    <property type="entry name" value="PROKAR_LIPOPROTEIN"/>
    <property type="match status" value="1"/>
</dbReference>
<protein>
    <submittedName>
        <fullName evidence="1">Uncharacterized protein</fullName>
    </submittedName>
</protein>
<organism evidence="1 2">
    <name type="scientific">Patellaria atrata CBS 101060</name>
    <dbReference type="NCBI Taxonomy" id="1346257"/>
    <lineage>
        <taxon>Eukaryota</taxon>
        <taxon>Fungi</taxon>
        <taxon>Dikarya</taxon>
        <taxon>Ascomycota</taxon>
        <taxon>Pezizomycotina</taxon>
        <taxon>Dothideomycetes</taxon>
        <taxon>Dothideomycetes incertae sedis</taxon>
        <taxon>Patellariales</taxon>
        <taxon>Patellariaceae</taxon>
        <taxon>Patellaria</taxon>
    </lineage>
</organism>
<gene>
    <name evidence="1" type="ORF">M501DRAFT_999297</name>
</gene>
<dbReference type="Proteomes" id="UP000799429">
    <property type="component" value="Unassembled WGS sequence"/>
</dbReference>
<evidence type="ECO:0000313" key="2">
    <source>
        <dbReference type="Proteomes" id="UP000799429"/>
    </source>
</evidence>
<sequence>MVIRLSGSRSSRVAALCSARYTCFFIATAVGCKGIIGESEDYPHVDSLIILRIPWWKMPGQNGKSTTDN</sequence>
<accession>A0A9P4S590</accession>
<reference evidence="1" key="1">
    <citation type="journal article" date="2020" name="Stud. Mycol.">
        <title>101 Dothideomycetes genomes: a test case for predicting lifestyles and emergence of pathogens.</title>
        <authorList>
            <person name="Haridas S."/>
            <person name="Albert R."/>
            <person name="Binder M."/>
            <person name="Bloem J."/>
            <person name="Labutti K."/>
            <person name="Salamov A."/>
            <person name="Andreopoulos B."/>
            <person name="Baker S."/>
            <person name="Barry K."/>
            <person name="Bills G."/>
            <person name="Bluhm B."/>
            <person name="Cannon C."/>
            <person name="Castanera R."/>
            <person name="Culley D."/>
            <person name="Daum C."/>
            <person name="Ezra D."/>
            <person name="Gonzalez J."/>
            <person name="Henrissat B."/>
            <person name="Kuo A."/>
            <person name="Liang C."/>
            <person name="Lipzen A."/>
            <person name="Lutzoni F."/>
            <person name="Magnuson J."/>
            <person name="Mondo S."/>
            <person name="Nolan M."/>
            <person name="Ohm R."/>
            <person name="Pangilinan J."/>
            <person name="Park H.-J."/>
            <person name="Ramirez L."/>
            <person name="Alfaro M."/>
            <person name="Sun H."/>
            <person name="Tritt A."/>
            <person name="Yoshinaga Y."/>
            <person name="Zwiers L.-H."/>
            <person name="Turgeon B."/>
            <person name="Goodwin S."/>
            <person name="Spatafora J."/>
            <person name="Crous P."/>
            <person name="Grigoriev I."/>
        </authorList>
    </citation>
    <scope>NUCLEOTIDE SEQUENCE</scope>
    <source>
        <strain evidence="1">CBS 101060</strain>
    </source>
</reference>
<name>A0A9P4S590_9PEZI</name>
<proteinExistence type="predicted"/>